<feature type="domain" description="MADS-box" evidence="8">
    <location>
        <begin position="1"/>
        <end position="61"/>
    </location>
</feature>
<feature type="compositionally biased region" description="Polar residues" evidence="7">
    <location>
        <begin position="112"/>
        <end position="124"/>
    </location>
</feature>
<protein>
    <recommendedName>
        <fullName evidence="8">MADS-box domain-containing protein</fullName>
    </recommendedName>
</protein>
<keyword evidence="5" id="KW-0539">Nucleus</keyword>
<feature type="compositionally biased region" description="Polar residues" evidence="7">
    <location>
        <begin position="323"/>
        <end position="356"/>
    </location>
</feature>
<dbReference type="Proteomes" id="UP000094455">
    <property type="component" value="Unassembled WGS sequence"/>
</dbReference>
<dbReference type="PANTHER" id="PTHR11945">
    <property type="entry name" value="MADS BOX PROTEIN"/>
    <property type="match status" value="1"/>
</dbReference>
<comment type="similarity">
    <text evidence="6">Belongs to the MEF2 family.</text>
</comment>
<keyword evidence="2" id="KW-0805">Transcription regulation</keyword>
<dbReference type="PROSITE" id="PS00350">
    <property type="entry name" value="MADS_BOX_1"/>
    <property type="match status" value="1"/>
</dbReference>
<dbReference type="PROSITE" id="PS50066">
    <property type="entry name" value="MADS_BOX_2"/>
    <property type="match status" value="1"/>
</dbReference>
<keyword evidence="4" id="KW-0804">Transcription</keyword>
<dbReference type="GO" id="GO:0045944">
    <property type="term" value="P:positive regulation of transcription by RNA polymerase II"/>
    <property type="evidence" value="ECO:0007669"/>
    <property type="project" value="InterPro"/>
</dbReference>
<feature type="region of interest" description="Disordered" evidence="7">
    <location>
        <begin position="274"/>
        <end position="472"/>
    </location>
</feature>
<dbReference type="CDD" id="cd00265">
    <property type="entry name" value="MADS_MEF2_like"/>
    <property type="match status" value="1"/>
</dbReference>
<dbReference type="OrthoDB" id="1898716at2759"/>
<evidence type="ECO:0000313" key="10">
    <source>
        <dbReference type="Proteomes" id="UP000094455"/>
    </source>
</evidence>
<feature type="compositionally biased region" description="Polar residues" evidence="7">
    <location>
        <begin position="543"/>
        <end position="554"/>
    </location>
</feature>
<evidence type="ECO:0000259" key="8">
    <source>
        <dbReference type="PROSITE" id="PS50066"/>
    </source>
</evidence>
<dbReference type="Pfam" id="PF00319">
    <property type="entry name" value="SRF-TF"/>
    <property type="match status" value="1"/>
</dbReference>
<reference evidence="9 10" key="1">
    <citation type="journal article" date="2016" name="Proc. Natl. Acad. Sci. U.S.A.">
        <title>Comparative genomics of biotechnologically important yeasts.</title>
        <authorList>
            <person name="Riley R."/>
            <person name="Haridas S."/>
            <person name="Wolfe K.H."/>
            <person name="Lopes M.R."/>
            <person name="Hittinger C.T."/>
            <person name="Goeker M."/>
            <person name="Salamov A.A."/>
            <person name="Wisecaver J.H."/>
            <person name="Long T.M."/>
            <person name="Calvey C.H."/>
            <person name="Aerts A.L."/>
            <person name="Barry K.W."/>
            <person name="Choi C."/>
            <person name="Clum A."/>
            <person name="Coughlan A.Y."/>
            <person name="Deshpande S."/>
            <person name="Douglass A.P."/>
            <person name="Hanson S.J."/>
            <person name="Klenk H.-P."/>
            <person name="LaButti K.M."/>
            <person name="Lapidus A."/>
            <person name="Lindquist E.A."/>
            <person name="Lipzen A.M."/>
            <person name="Meier-Kolthoff J.P."/>
            <person name="Ohm R.A."/>
            <person name="Otillar R.P."/>
            <person name="Pangilinan J.L."/>
            <person name="Peng Y."/>
            <person name="Rokas A."/>
            <person name="Rosa C.A."/>
            <person name="Scheuner C."/>
            <person name="Sibirny A.A."/>
            <person name="Slot J.C."/>
            <person name="Stielow J.B."/>
            <person name="Sun H."/>
            <person name="Kurtzman C.P."/>
            <person name="Blackwell M."/>
            <person name="Grigoriev I.V."/>
            <person name="Jeffries T.W."/>
        </authorList>
    </citation>
    <scope>NUCLEOTIDE SEQUENCE [LARGE SCALE GENOMIC DNA]</scope>
    <source>
        <strain evidence="9 10">NRRL Y-2026</strain>
    </source>
</reference>
<dbReference type="AlphaFoldDB" id="A0A1E3NN88"/>
<proteinExistence type="inferred from homology"/>
<evidence type="ECO:0000313" key="9">
    <source>
        <dbReference type="EMBL" id="ODQ47108.1"/>
    </source>
</evidence>
<dbReference type="Gene3D" id="3.40.1810.10">
    <property type="entry name" value="Transcription factor, MADS-box"/>
    <property type="match status" value="1"/>
</dbReference>
<feature type="region of interest" description="Disordered" evidence="7">
    <location>
        <begin position="99"/>
        <end position="244"/>
    </location>
</feature>
<dbReference type="SUPFAM" id="SSF55455">
    <property type="entry name" value="SRF-like"/>
    <property type="match status" value="1"/>
</dbReference>
<dbReference type="RefSeq" id="XP_019018221.1">
    <property type="nucleotide sequence ID" value="XM_019160671.1"/>
</dbReference>
<name>A0A1E3NN88_9ASCO</name>
<evidence type="ECO:0000256" key="1">
    <source>
        <dbReference type="ARBA" id="ARBA00004123"/>
    </source>
</evidence>
<dbReference type="GO" id="GO:0000978">
    <property type="term" value="F:RNA polymerase II cis-regulatory region sequence-specific DNA binding"/>
    <property type="evidence" value="ECO:0007669"/>
    <property type="project" value="TreeGrafter"/>
</dbReference>
<feature type="compositionally biased region" description="Acidic residues" evidence="7">
    <location>
        <begin position="159"/>
        <end position="181"/>
    </location>
</feature>
<feature type="compositionally biased region" description="Gly residues" evidence="7">
    <location>
        <begin position="408"/>
        <end position="417"/>
    </location>
</feature>
<feature type="compositionally biased region" description="Basic and acidic residues" evidence="7">
    <location>
        <begin position="182"/>
        <end position="196"/>
    </location>
</feature>
<feature type="region of interest" description="Disordered" evidence="7">
    <location>
        <begin position="543"/>
        <end position="574"/>
    </location>
</feature>
<dbReference type="STRING" id="763406.A0A1E3NN88"/>
<dbReference type="GO" id="GO:0046983">
    <property type="term" value="F:protein dimerization activity"/>
    <property type="evidence" value="ECO:0007669"/>
    <property type="project" value="InterPro"/>
</dbReference>
<dbReference type="GeneID" id="30177358"/>
<gene>
    <name evidence="9" type="ORF">PICMEDRAFT_15104</name>
</gene>
<dbReference type="GO" id="GO:0000981">
    <property type="term" value="F:DNA-binding transcription factor activity, RNA polymerase II-specific"/>
    <property type="evidence" value="ECO:0007669"/>
    <property type="project" value="TreeGrafter"/>
</dbReference>
<dbReference type="InterPro" id="IPR033896">
    <property type="entry name" value="MEF2-like_N"/>
</dbReference>
<evidence type="ECO:0000256" key="4">
    <source>
        <dbReference type="ARBA" id="ARBA00023163"/>
    </source>
</evidence>
<feature type="compositionally biased region" description="Polar residues" evidence="7">
    <location>
        <begin position="292"/>
        <end position="315"/>
    </location>
</feature>
<dbReference type="GO" id="GO:0005634">
    <property type="term" value="C:nucleus"/>
    <property type="evidence" value="ECO:0007669"/>
    <property type="project" value="UniProtKB-SubCell"/>
</dbReference>
<evidence type="ECO:0000256" key="3">
    <source>
        <dbReference type="ARBA" id="ARBA00023125"/>
    </source>
</evidence>
<evidence type="ECO:0000256" key="2">
    <source>
        <dbReference type="ARBA" id="ARBA00023015"/>
    </source>
</evidence>
<evidence type="ECO:0000256" key="5">
    <source>
        <dbReference type="ARBA" id="ARBA00023242"/>
    </source>
</evidence>
<accession>A0A1E3NN88</accession>
<evidence type="ECO:0000256" key="6">
    <source>
        <dbReference type="ARBA" id="ARBA00025805"/>
    </source>
</evidence>
<dbReference type="PRINTS" id="PR00404">
    <property type="entry name" value="MADSDOMAIN"/>
</dbReference>
<sequence>MGRRKIAIEPLKNDRNRTVTFTKRKAGLFKKAHELAVLCEVDISVIIIGRNHKIFQYSSNRTEDVLERYRANPSNVYESKTPKDYGNYELKSRILDDGIVGGGGGNRHRHTSSANSITTSSLDQLQKGDPRAYHHLRSRSDMVNSSSYVSNGGSAEYTGEYDGEGEEDEEDEEDDDDDDANEHEHEHENSGNENGHETVPVPENHGFEEAGRVAGKKRSARRMKVSSPSFDGYGDYGHKAAQEQTQEYPAAKKVKMEREEENIADIPKVGTPYVYASPMDPKTPEMDLHHQGPSQNPYIAHSSANVTPYHSSSALKRSKLKDNSSGSNMKRPTLSLTIPTVDNRQLSDASTITAAESSNKSNLTSLSNGKDGGSRKNSTYTKNNENVDSGNRTNGVQGLPQKKQAAAGVGGDSGKGAGAEVASRGNAGAGSDNMNITLPSPTFNLTYTTNNSSGSNAKNRQPATSNYGNSTPLPSALFKDRKALYTPTTSTFFNNLSMMNASNPGETPVTQMGYFNFNNMSPTQLLVPPFPLPPLATGGSYGSVPTETQQNIKNTPVAGESPGELRRGSGNLDKVNGMNMNMNNNMNSMNMNSMNSMNNMSNMSNMSGGAADAGQKTRMTPSQLQSAQAQTPHQPFLPPMNSATSAYFPQMRMPANQRHPAHPTINTNVSTSDLPTLSAELSALPSRYVDFQSPSTIFTHDWQLPTGTTPIVSGPPHPLPFVGTGNANGSGPQTMSSSGTEPDIKLKPAAAAAAAAVGSNKGNKHLSTVSK</sequence>
<feature type="compositionally biased region" description="Low complexity" evidence="7">
    <location>
        <begin position="143"/>
        <end position="154"/>
    </location>
</feature>
<dbReference type="EMBL" id="KV454002">
    <property type="protein sequence ID" value="ODQ47108.1"/>
    <property type="molecule type" value="Genomic_DNA"/>
</dbReference>
<organism evidence="9 10">
    <name type="scientific">Pichia membranifaciens NRRL Y-2026</name>
    <dbReference type="NCBI Taxonomy" id="763406"/>
    <lineage>
        <taxon>Eukaryota</taxon>
        <taxon>Fungi</taxon>
        <taxon>Dikarya</taxon>
        <taxon>Ascomycota</taxon>
        <taxon>Saccharomycotina</taxon>
        <taxon>Pichiomycetes</taxon>
        <taxon>Pichiales</taxon>
        <taxon>Pichiaceae</taxon>
        <taxon>Pichia</taxon>
    </lineage>
</organism>
<dbReference type="SMART" id="SM00432">
    <property type="entry name" value="MADS"/>
    <property type="match status" value="1"/>
</dbReference>
<feature type="compositionally biased region" description="Polar residues" evidence="7">
    <location>
        <begin position="432"/>
        <end position="472"/>
    </location>
</feature>
<feature type="compositionally biased region" description="Basic residues" evidence="7">
    <location>
        <begin position="214"/>
        <end position="224"/>
    </location>
</feature>
<keyword evidence="3" id="KW-0238">DNA-binding</keyword>
<dbReference type="PANTHER" id="PTHR11945:SF534">
    <property type="entry name" value="MYOCYTE-SPECIFIC ENHANCER FACTOR 2"/>
    <property type="match status" value="1"/>
</dbReference>
<comment type="subcellular location">
    <subcellularLocation>
        <location evidence="1">Nucleus</location>
    </subcellularLocation>
</comment>
<keyword evidence="10" id="KW-1185">Reference proteome</keyword>
<feature type="compositionally biased region" description="Low complexity" evidence="7">
    <location>
        <begin position="357"/>
        <end position="368"/>
    </location>
</feature>
<dbReference type="InterPro" id="IPR002100">
    <property type="entry name" value="TF_MADSbox"/>
</dbReference>
<dbReference type="InterPro" id="IPR036879">
    <property type="entry name" value="TF_MADSbox_sf"/>
</dbReference>
<feature type="compositionally biased region" description="Polar residues" evidence="7">
    <location>
        <begin position="375"/>
        <end position="396"/>
    </location>
</feature>
<evidence type="ECO:0000256" key="7">
    <source>
        <dbReference type="SAM" id="MobiDB-lite"/>
    </source>
</evidence>